<feature type="domain" description="DUF7793" evidence="1">
    <location>
        <begin position="35"/>
        <end position="141"/>
    </location>
</feature>
<evidence type="ECO:0000259" key="1">
    <source>
        <dbReference type="Pfam" id="PF25056"/>
    </source>
</evidence>
<keyword evidence="3" id="KW-1185">Reference proteome</keyword>
<evidence type="ECO:0000313" key="2">
    <source>
        <dbReference type="EMBL" id="CAG5077993.1"/>
    </source>
</evidence>
<accession>A0A916NFJ4</accession>
<dbReference type="Proteomes" id="UP000683507">
    <property type="component" value="Chromosome"/>
</dbReference>
<dbReference type="RefSeq" id="WP_258540769.1">
    <property type="nucleotide sequence ID" value="NZ_OU015584.1"/>
</dbReference>
<evidence type="ECO:0000313" key="3">
    <source>
        <dbReference type="Proteomes" id="UP000683507"/>
    </source>
</evidence>
<protein>
    <recommendedName>
        <fullName evidence="1">DUF7793 domain-containing protein</fullName>
    </recommendedName>
</protein>
<gene>
    <name evidence="2" type="ORF">CRYO30217_00537</name>
</gene>
<dbReference type="Pfam" id="PF25056">
    <property type="entry name" value="DUF7793"/>
    <property type="match status" value="1"/>
</dbReference>
<dbReference type="InterPro" id="IPR056695">
    <property type="entry name" value="DUF7793"/>
</dbReference>
<dbReference type="AlphaFoldDB" id="A0A916NFJ4"/>
<reference evidence="2" key="1">
    <citation type="submission" date="2021-04" db="EMBL/GenBank/DDBJ databases">
        <authorList>
            <person name="Rodrigo-Torres L."/>
            <person name="Arahal R. D."/>
            <person name="Lucena T."/>
        </authorList>
    </citation>
    <scope>NUCLEOTIDE SEQUENCE</scope>
    <source>
        <strain evidence="2">AS29M-1</strain>
    </source>
</reference>
<name>A0A916NFJ4_9FLAO</name>
<dbReference type="Gene3D" id="3.40.970.30">
    <property type="entry name" value="yp_829618.1 like domains"/>
    <property type="match status" value="1"/>
</dbReference>
<proteinExistence type="predicted"/>
<sequence length="142" mass="16297">MVETLVNSQISTLDALKGRKLHSKEFDKHFVTIYDSGILLFEVKRDAIVTARDLEQTRAWLSHFGERKYLNLFIARTRAEVEDDFRLDAATSNQYTIADAIVVNGISQRIMANLYLRFNKPATPTKVFADEESAAFWLMSFT</sequence>
<dbReference type="EMBL" id="OU015584">
    <property type="protein sequence ID" value="CAG5077993.1"/>
    <property type="molecule type" value="Genomic_DNA"/>
</dbReference>
<dbReference type="KEGG" id="ptan:CRYO30217_00537"/>
<organism evidence="2 3">
    <name type="scientific">Parvicella tangerina</name>
    <dbReference type="NCBI Taxonomy" id="2829795"/>
    <lineage>
        <taxon>Bacteria</taxon>
        <taxon>Pseudomonadati</taxon>
        <taxon>Bacteroidota</taxon>
        <taxon>Flavobacteriia</taxon>
        <taxon>Flavobacteriales</taxon>
        <taxon>Parvicellaceae</taxon>
        <taxon>Parvicella</taxon>
    </lineage>
</organism>